<dbReference type="InterPro" id="IPR041503">
    <property type="entry name" value="AIMP2_thioredoxin"/>
</dbReference>
<feature type="domain" description="Glutathione S-transferase C-terminal" evidence="6">
    <location>
        <begin position="132"/>
        <end position="189"/>
    </location>
</feature>
<dbReference type="EMBL" id="AMQN01004371">
    <property type="status" value="NOT_ANNOTATED_CDS"/>
    <property type="molecule type" value="Genomic_DNA"/>
</dbReference>
<dbReference type="Pfam" id="PF18569">
    <property type="entry name" value="Thioredoxin_16"/>
    <property type="match status" value="1"/>
</dbReference>
<reference evidence="9" key="3">
    <citation type="submission" date="2015-06" db="UniProtKB">
        <authorList>
            <consortium name="EnsemblMetazoa"/>
        </authorList>
    </citation>
    <scope>IDENTIFICATION</scope>
</reference>
<sequence>LCDMVINADPACLPLSVLVMYNLLCQEEAVLASCHMHSSAGEVSKSLRNIFSQEVQDRNQHRLALTLVWKQELCGCSLMVAPSKQTPIQGEASVCRYLSRLLKTPYDAGSIEQATEIDALLDLCQLLRKGSNKERAAALRTMNGKLGKSDWLVGNAVSLADVVLWSAVVQSSQDTPANVKKWIDRCSTQEAFKFALQAL</sequence>
<dbReference type="Pfam" id="PF00043">
    <property type="entry name" value="GST_C"/>
    <property type="match status" value="1"/>
</dbReference>
<dbReference type="EnsemblMetazoa" id="CapteT114851">
    <property type="protein sequence ID" value="CapteP114851"/>
    <property type="gene ID" value="CapteG114851"/>
</dbReference>
<keyword evidence="10" id="KW-1185">Reference proteome</keyword>
<dbReference type="HOGENOM" id="CLU_076114_0_0_1"/>
<evidence type="ECO:0000259" key="7">
    <source>
        <dbReference type="Pfam" id="PF18569"/>
    </source>
</evidence>
<dbReference type="FunCoup" id="R7VBN5">
    <property type="interactions" value="364"/>
</dbReference>
<protein>
    <recommendedName>
        <fullName evidence="11">AIMP2 thioredoxin-like domain-containing protein</fullName>
    </recommendedName>
</protein>
<evidence type="ECO:0000256" key="2">
    <source>
        <dbReference type="ARBA" id="ARBA00004514"/>
    </source>
</evidence>
<evidence type="ECO:0000313" key="9">
    <source>
        <dbReference type="EnsemblMetazoa" id="CapteP114851"/>
    </source>
</evidence>
<keyword evidence="3" id="KW-0963">Cytoplasm</keyword>
<evidence type="ECO:0000259" key="6">
    <source>
        <dbReference type="Pfam" id="PF00043"/>
    </source>
</evidence>
<dbReference type="SUPFAM" id="SSF47616">
    <property type="entry name" value="GST C-terminal domain-like"/>
    <property type="match status" value="1"/>
</dbReference>
<dbReference type="GO" id="GO:0006412">
    <property type="term" value="P:translation"/>
    <property type="evidence" value="ECO:0007669"/>
    <property type="project" value="UniProtKB-KW"/>
</dbReference>
<dbReference type="GO" id="GO:0005634">
    <property type="term" value="C:nucleus"/>
    <property type="evidence" value="ECO:0007669"/>
    <property type="project" value="UniProtKB-SubCell"/>
</dbReference>
<proteinExistence type="predicted"/>
<keyword evidence="5" id="KW-0539">Nucleus</keyword>
<dbReference type="AlphaFoldDB" id="R7VBN5"/>
<feature type="non-terminal residue" evidence="8">
    <location>
        <position position="1"/>
    </location>
</feature>
<dbReference type="Proteomes" id="UP000014760">
    <property type="component" value="Unassembled WGS sequence"/>
</dbReference>
<evidence type="ECO:0000256" key="4">
    <source>
        <dbReference type="ARBA" id="ARBA00022917"/>
    </source>
</evidence>
<dbReference type="PANTHER" id="PTHR13438:SF2">
    <property type="entry name" value="AMINOACYL TRNA SYNTHASE COMPLEX-INTERACTING MULTIFUNCTIONAL PROTEIN 2"/>
    <property type="match status" value="1"/>
</dbReference>
<dbReference type="InterPro" id="IPR004046">
    <property type="entry name" value="GST_C"/>
</dbReference>
<dbReference type="PANTHER" id="PTHR13438">
    <property type="entry name" value="AMINOACYL TRNA SYNTHASE COMPLEX-INTERACTING MULTIFUNCTIONAL PROTEIN"/>
    <property type="match status" value="1"/>
</dbReference>
<dbReference type="InterPro" id="IPR042360">
    <property type="entry name" value="AIMP2"/>
</dbReference>
<name>R7VBN5_CAPTE</name>
<dbReference type="EMBL" id="KB293367">
    <property type="protein sequence ID" value="ELU16049.1"/>
    <property type="molecule type" value="Genomic_DNA"/>
</dbReference>
<evidence type="ECO:0000313" key="8">
    <source>
        <dbReference type="EMBL" id="ELU16049.1"/>
    </source>
</evidence>
<dbReference type="Gene3D" id="1.20.1050.130">
    <property type="match status" value="1"/>
</dbReference>
<comment type="subcellular location">
    <subcellularLocation>
        <location evidence="2">Cytoplasm</location>
        <location evidence="2">Cytosol</location>
    </subcellularLocation>
    <subcellularLocation>
        <location evidence="1">Nucleus</location>
    </subcellularLocation>
</comment>
<evidence type="ECO:0000256" key="5">
    <source>
        <dbReference type="ARBA" id="ARBA00023242"/>
    </source>
</evidence>
<reference evidence="8 10" key="2">
    <citation type="journal article" date="2013" name="Nature">
        <title>Insights into bilaterian evolution from three spiralian genomes.</title>
        <authorList>
            <person name="Simakov O."/>
            <person name="Marletaz F."/>
            <person name="Cho S.J."/>
            <person name="Edsinger-Gonzales E."/>
            <person name="Havlak P."/>
            <person name="Hellsten U."/>
            <person name="Kuo D.H."/>
            <person name="Larsson T."/>
            <person name="Lv J."/>
            <person name="Arendt D."/>
            <person name="Savage R."/>
            <person name="Osoegawa K."/>
            <person name="de Jong P."/>
            <person name="Grimwood J."/>
            <person name="Chapman J.A."/>
            <person name="Shapiro H."/>
            <person name="Aerts A."/>
            <person name="Otillar R.P."/>
            <person name="Terry A.Y."/>
            <person name="Boore J.L."/>
            <person name="Grigoriev I.V."/>
            <person name="Lindberg D.R."/>
            <person name="Seaver E.C."/>
            <person name="Weisblat D.A."/>
            <person name="Putnam N.H."/>
            <person name="Rokhsar D.S."/>
        </authorList>
    </citation>
    <scope>NUCLEOTIDE SEQUENCE</scope>
    <source>
        <strain evidence="8 10">I ESC-2004</strain>
    </source>
</reference>
<accession>R7VBN5</accession>
<evidence type="ECO:0008006" key="11">
    <source>
        <dbReference type="Google" id="ProtNLM"/>
    </source>
</evidence>
<keyword evidence="4" id="KW-0648">Protein biosynthesis</keyword>
<dbReference type="GO" id="GO:0017101">
    <property type="term" value="C:aminoacyl-tRNA synthetase multienzyme complex"/>
    <property type="evidence" value="ECO:0007669"/>
    <property type="project" value="InterPro"/>
</dbReference>
<feature type="domain" description="AIMP2 thioredoxin-like" evidence="7">
    <location>
        <begin position="2"/>
        <end position="89"/>
    </location>
</feature>
<gene>
    <name evidence="8" type="ORF">CAPTEDRAFT_114851</name>
</gene>
<reference evidence="10" key="1">
    <citation type="submission" date="2012-12" db="EMBL/GenBank/DDBJ databases">
        <authorList>
            <person name="Hellsten U."/>
            <person name="Grimwood J."/>
            <person name="Chapman J.A."/>
            <person name="Shapiro H."/>
            <person name="Aerts A."/>
            <person name="Otillar R.P."/>
            <person name="Terry A.Y."/>
            <person name="Boore J.L."/>
            <person name="Simakov O."/>
            <person name="Marletaz F."/>
            <person name="Cho S.-J."/>
            <person name="Edsinger-Gonzales E."/>
            <person name="Havlak P."/>
            <person name="Kuo D.-H."/>
            <person name="Larsson T."/>
            <person name="Lv J."/>
            <person name="Arendt D."/>
            <person name="Savage R."/>
            <person name="Osoegawa K."/>
            <person name="de Jong P."/>
            <person name="Lindberg D.R."/>
            <person name="Seaver E.C."/>
            <person name="Weisblat D.A."/>
            <person name="Putnam N.H."/>
            <person name="Grigoriev I.V."/>
            <person name="Rokhsar D.S."/>
        </authorList>
    </citation>
    <scope>NUCLEOTIDE SEQUENCE</scope>
    <source>
        <strain evidence="10">I ESC-2004</strain>
    </source>
</reference>
<dbReference type="STRING" id="283909.R7VBN5"/>
<dbReference type="InterPro" id="IPR036282">
    <property type="entry name" value="Glutathione-S-Trfase_C_sf"/>
</dbReference>
<evidence type="ECO:0000256" key="3">
    <source>
        <dbReference type="ARBA" id="ARBA00022490"/>
    </source>
</evidence>
<evidence type="ECO:0000313" key="10">
    <source>
        <dbReference type="Proteomes" id="UP000014760"/>
    </source>
</evidence>
<dbReference type="GO" id="GO:0005829">
    <property type="term" value="C:cytosol"/>
    <property type="evidence" value="ECO:0007669"/>
    <property type="project" value="UniProtKB-SubCell"/>
</dbReference>
<dbReference type="OrthoDB" id="2309723at2759"/>
<evidence type="ECO:0000256" key="1">
    <source>
        <dbReference type="ARBA" id="ARBA00004123"/>
    </source>
</evidence>
<organism evidence="8">
    <name type="scientific">Capitella teleta</name>
    <name type="common">Polychaete worm</name>
    <dbReference type="NCBI Taxonomy" id="283909"/>
    <lineage>
        <taxon>Eukaryota</taxon>
        <taxon>Metazoa</taxon>
        <taxon>Spiralia</taxon>
        <taxon>Lophotrochozoa</taxon>
        <taxon>Annelida</taxon>
        <taxon>Polychaeta</taxon>
        <taxon>Sedentaria</taxon>
        <taxon>Scolecida</taxon>
        <taxon>Capitellidae</taxon>
        <taxon>Capitella</taxon>
    </lineage>
</organism>
<dbReference type="OMA" id="LCQHYRV"/>